<evidence type="ECO:0000313" key="2">
    <source>
        <dbReference type="Proteomes" id="UP001596174"/>
    </source>
</evidence>
<dbReference type="InterPro" id="IPR023393">
    <property type="entry name" value="START-like_dom_sf"/>
</dbReference>
<proteinExistence type="predicted"/>
<dbReference type="RefSeq" id="WP_380580370.1">
    <property type="nucleotide sequence ID" value="NZ_JBHSQJ010000017.1"/>
</dbReference>
<evidence type="ECO:0000313" key="1">
    <source>
        <dbReference type="EMBL" id="MFC5906695.1"/>
    </source>
</evidence>
<gene>
    <name evidence="1" type="ORF">ACFP3V_05620</name>
</gene>
<keyword evidence="2" id="KW-1185">Reference proteome</keyword>
<dbReference type="SUPFAM" id="SSF55961">
    <property type="entry name" value="Bet v1-like"/>
    <property type="match status" value="1"/>
</dbReference>
<sequence length="143" mass="15854">MSARSIVVGRPVHEVFEFFADAENDPQWRREVKSIHRDGPLALGARYTQRLNGPGGREIPGDLEVVALDPDSRVAFEVTAGPVRPRGEYRFRALGPDSTEVTFELDPRLTGIRKLVMGRMVDRSVAGTLAELDRAKQVLEEAA</sequence>
<dbReference type="InterPro" id="IPR019587">
    <property type="entry name" value="Polyketide_cyclase/dehydratase"/>
</dbReference>
<dbReference type="Proteomes" id="UP001596174">
    <property type="component" value="Unassembled WGS sequence"/>
</dbReference>
<accession>A0ABW1FW36</accession>
<reference evidence="2" key="1">
    <citation type="journal article" date="2019" name="Int. J. Syst. Evol. Microbiol.">
        <title>The Global Catalogue of Microorganisms (GCM) 10K type strain sequencing project: providing services to taxonomists for standard genome sequencing and annotation.</title>
        <authorList>
            <consortium name="The Broad Institute Genomics Platform"/>
            <consortium name="The Broad Institute Genome Sequencing Center for Infectious Disease"/>
            <person name="Wu L."/>
            <person name="Ma J."/>
        </authorList>
    </citation>
    <scope>NUCLEOTIDE SEQUENCE [LARGE SCALE GENOMIC DNA]</scope>
    <source>
        <strain evidence="2">JCM 4816</strain>
    </source>
</reference>
<dbReference type="Gene3D" id="3.30.530.20">
    <property type="match status" value="1"/>
</dbReference>
<name>A0ABW1FW36_9ACTN</name>
<protein>
    <submittedName>
        <fullName evidence="1">SRPBCC family protein</fullName>
    </submittedName>
</protein>
<organism evidence="1 2">
    <name type="scientific">Streptacidiphilus monticola</name>
    <dbReference type="NCBI Taxonomy" id="2161674"/>
    <lineage>
        <taxon>Bacteria</taxon>
        <taxon>Bacillati</taxon>
        <taxon>Actinomycetota</taxon>
        <taxon>Actinomycetes</taxon>
        <taxon>Kitasatosporales</taxon>
        <taxon>Streptomycetaceae</taxon>
        <taxon>Streptacidiphilus</taxon>
    </lineage>
</organism>
<comment type="caution">
    <text evidence="1">The sequence shown here is derived from an EMBL/GenBank/DDBJ whole genome shotgun (WGS) entry which is preliminary data.</text>
</comment>
<dbReference type="Pfam" id="PF10604">
    <property type="entry name" value="Polyketide_cyc2"/>
    <property type="match status" value="1"/>
</dbReference>
<dbReference type="EMBL" id="JBHSQJ010000017">
    <property type="protein sequence ID" value="MFC5906695.1"/>
    <property type="molecule type" value="Genomic_DNA"/>
</dbReference>